<gene>
    <name evidence="3" type="ORF">GOODEAATRI_025732</name>
</gene>
<feature type="region of interest" description="Disordered" evidence="1">
    <location>
        <begin position="41"/>
        <end position="72"/>
    </location>
</feature>
<evidence type="ECO:0000256" key="1">
    <source>
        <dbReference type="SAM" id="MobiDB-lite"/>
    </source>
</evidence>
<comment type="caution">
    <text evidence="3">The sequence shown here is derived from an EMBL/GenBank/DDBJ whole genome shotgun (WGS) entry which is preliminary data.</text>
</comment>
<accession>A0ABV0PRM7</accession>
<evidence type="ECO:0000313" key="3">
    <source>
        <dbReference type="EMBL" id="MEQ2186155.1"/>
    </source>
</evidence>
<feature type="signal peptide" evidence="2">
    <location>
        <begin position="1"/>
        <end position="22"/>
    </location>
</feature>
<sequence length="72" mass="7835">LTTQNLLGIVIAFSCLSAQVWCLQLCWLSPKSEKDLLCEPTSPLPRCEHKNRPKQTGPGAELPSASITQQAS</sequence>
<protein>
    <submittedName>
        <fullName evidence="3">Uncharacterized protein</fullName>
    </submittedName>
</protein>
<keyword evidence="2" id="KW-0732">Signal</keyword>
<reference evidence="3 4" key="1">
    <citation type="submission" date="2021-06" db="EMBL/GenBank/DDBJ databases">
        <authorList>
            <person name="Palmer J.M."/>
        </authorList>
    </citation>
    <scope>NUCLEOTIDE SEQUENCE [LARGE SCALE GENOMIC DNA]</scope>
    <source>
        <strain evidence="3 4">GA_2019</strain>
        <tissue evidence="3">Muscle</tissue>
    </source>
</reference>
<evidence type="ECO:0000313" key="4">
    <source>
        <dbReference type="Proteomes" id="UP001476798"/>
    </source>
</evidence>
<dbReference type="EMBL" id="JAHRIO010083033">
    <property type="protein sequence ID" value="MEQ2186155.1"/>
    <property type="molecule type" value="Genomic_DNA"/>
</dbReference>
<proteinExistence type="predicted"/>
<dbReference type="Proteomes" id="UP001476798">
    <property type="component" value="Unassembled WGS sequence"/>
</dbReference>
<keyword evidence="4" id="KW-1185">Reference proteome</keyword>
<evidence type="ECO:0000256" key="2">
    <source>
        <dbReference type="SAM" id="SignalP"/>
    </source>
</evidence>
<organism evidence="3 4">
    <name type="scientific">Goodea atripinnis</name>
    <dbReference type="NCBI Taxonomy" id="208336"/>
    <lineage>
        <taxon>Eukaryota</taxon>
        <taxon>Metazoa</taxon>
        <taxon>Chordata</taxon>
        <taxon>Craniata</taxon>
        <taxon>Vertebrata</taxon>
        <taxon>Euteleostomi</taxon>
        <taxon>Actinopterygii</taxon>
        <taxon>Neopterygii</taxon>
        <taxon>Teleostei</taxon>
        <taxon>Neoteleostei</taxon>
        <taxon>Acanthomorphata</taxon>
        <taxon>Ovalentaria</taxon>
        <taxon>Atherinomorphae</taxon>
        <taxon>Cyprinodontiformes</taxon>
        <taxon>Goodeidae</taxon>
        <taxon>Goodea</taxon>
    </lineage>
</organism>
<feature type="chain" id="PRO_5047339629" evidence="2">
    <location>
        <begin position="23"/>
        <end position="72"/>
    </location>
</feature>
<name>A0ABV0PRM7_9TELE</name>
<feature type="non-terminal residue" evidence="3">
    <location>
        <position position="1"/>
    </location>
</feature>